<organism evidence="1 2">
    <name type="scientific">Clunio marinus</name>
    <dbReference type="NCBI Taxonomy" id="568069"/>
    <lineage>
        <taxon>Eukaryota</taxon>
        <taxon>Metazoa</taxon>
        <taxon>Ecdysozoa</taxon>
        <taxon>Arthropoda</taxon>
        <taxon>Hexapoda</taxon>
        <taxon>Insecta</taxon>
        <taxon>Pterygota</taxon>
        <taxon>Neoptera</taxon>
        <taxon>Endopterygota</taxon>
        <taxon>Diptera</taxon>
        <taxon>Nematocera</taxon>
        <taxon>Chironomoidea</taxon>
        <taxon>Chironomidae</taxon>
        <taxon>Clunio</taxon>
    </lineage>
</organism>
<dbReference type="EMBL" id="CVRI01000044">
    <property type="protein sequence ID" value="CRK96797.1"/>
    <property type="molecule type" value="Genomic_DNA"/>
</dbReference>
<proteinExistence type="predicted"/>
<name>A0A1J1I948_9DIPT</name>
<reference evidence="1 2" key="1">
    <citation type="submission" date="2015-04" db="EMBL/GenBank/DDBJ databases">
        <authorList>
            <person name="Syromyatnikov M.Y."/>
            <person name="Popov V.N."/>
        </authorList>
    </citation>
    <scope>NUCLEOTIDE SEQUENCE [LARGE SCALE GENOMIC DNA]</scope>
</reference>
<keyword evidence="2" id="KW-1185">Reference proteome</keyword>
<protein>
    <submittedName>
        <fullName evidence="1">CLUMA_CG010079, isoform A</fullName>
    </submittedName>
</protein>
<evidence type="ECO:0000313" key="1">
    <source>
        <dbReference type="EMBL" id="CRK96797.1"/>
    </source>
</evidence>
<sequence length="97" mass="11137">MIQWKLSSRRNIDQSPVEVIKVVRGAKKTLIIIKRIIDSVEILVLDKTIVKARNSTIVKFQLAHLDVVTVHMGAPVQEEWSESQTKKQTSHYNLQEC</sequence>
<gene>
    <name evidence="1" type="ORF">CLUMA_CG010079</name>
</gene>
<dbReference type="Proteomes" id="UP000183832">
    <property type="component" value="Unassembled WGS sequence"/>
</dbReference>
<dbReference type="AlphaFoldDB" id="A0A1J1I948"/>
<accession>A0A1J1I948</accession>
<evidence type="ECO:0000313" key="2">
    <source>
        <dbReference type="Proteomes" id="UP000183832"/>
    </source>
</evidence>